<dbReference type="HOGENOM" id="CLU_140945_3_0_9"/>
<evidence type="ECO:0000256" key="6">
    <source>
        <dbReference type="SAM" id="Phobius"/>
    </source>
</evidence>
<organism evidence="7 8">
    <name type="scientific">Jeotgalibacillus malaysiensis</name>
    <dbReference type="NCBI Taxonomy" id="1508404"/>
    <lineage>
        <taxon>Bacteria</taxon>
        <taxon>Bacillati</taxon>
        <taxon>Bacillota</taxon>
        <taxon>Bacilli</taxon>
        <taxon>Bacillales</taxon>
        <taxon>Caryophanaceae</taxon>
        <taxon>Jeotgalibacillus</taxon>
    </lineage>
</organism>
<dbReference type="KEGG" id="jeo:JMA_15560"/>
<dbReference type="Proteomes" id="UP000031449">
    <property type="component" value="Chromosome"/>
</dbReference>
<accession>A0A0B5AQT0</accession>
<dbReference type="InterPro" id="IPR014257">
    <property type="entry name" value="Cyt_c_oxidase_su4_bacillaceae"/>
</dbReference>
<keyword evidence="8" id="KW-1185">Reference proteome</keyword>
<dbReference type="OrthoDB" id="2989516at2"/>
<keyword evidence="2" id="KW-1003">Cell membrane</keyword>
<dbReference type="BioCyc" id="JESP1508404:G14D9-10811-MONOMER"/>
<evidence type="ECO:0000256" key="4">
    <source>
        <dbReference type="ARBA" id="ARBA00022989"/>
    </source>
</evidence>
<dbReference type="EC" id="1.9.3.1" evidence="7"/>
<evidence type="ECO:0000313" key="7">
    <source>
        <dbReference type="EMBL" id="AJD90873.1"/>
    </source>
</evidence>
<sequence length="109" mass="12598">MAHESTSANPKVNYEYRRRKARDEMRGQVTSFAMMIFMTFIAFIIVIADFDKFYAFPILLVLAAAQVVLQLYYFMHMSHKGHGTAALFLYSGALIAFVTILTFLTIVWW</sequence>
<evidence type="ECO:0000256" key="1">
    <source>
        <dbReference type="ARBA" id="ARBA00004651"/>
    </source>
</evidence>
<feature type="transmembrane region" description="Helical" evidence="6">
    <location>
        <begin position="87"/>
        <end position="108"/>
    </location>
</feature>
<dbReference type="GO" id="GO:0016491">
    <property type="term" value="F:oxidoreductase activity"/>
    <property type="evidence" value="ECO:0007669"/>
    <property type="project" value="UniProtKB-KW"/>
</dbReference>
<dbReference type="EMBL" id="CP009416">
    <property type="protein sequence ID" value="AJD90873.1"/>
    <property type="molecule type" value="Genomic_DNA"/>
</dbReference>
<feature type="transmembrane region" description="Helical" evidence="6">
    <location>
        <begin position="27"/>
        <end position="48"/>
    </location>
</feature>
<protein>
    <submittedName>
        <fullName evidence="7">Cytochrome-c oxidase</fullName>
        <ecNumber evidence="7">1.9.3.1</ecNumber>
    </submittedName>
</protein>
<keyword evidence="5 6" id="KW-0472">Membrane</keyword>
<proteinExistence type="predicted"/>
<dbReference type="STRING" id="1508404.JMA_15560"/>
<dbReference type="GO" id="GO:0005886">
    <property type="term" value="C:plasma membrane"/>
    <property type="evidence" value="ECO:0007669"/>
    <property type="project" value="UniProtKB-SubCell"/>
</dbReference>
<reference evidence="7 8" key="1">
    <citation type="submission" date="2014-08" db="EMBL/GenBank/DDBJ databases">
        <title>Complete genome of a marine bacteria Jeotgalibacillus malaysiensis.</title>
        <authorList>
            <person name="Yaakop A.S."/>
            <person name="Chan K.-G."/>
            <person name="Goh K.M."/>
        </authorList>
    </citation>
    <scope>NUCLEOTIDE SEQUENCE [LARGE SCALE GENOMIC DNA]</scope>
    <source>
        <strain evidence="7 8">D5</strain>
    </source>
</reference>
<comment type="subcellular location">
    <subcellularLocation>
        <location evidence="1">Cell membrane</location>
        <topology evidence="1">Multi-pass membrane protein</topology>
    </subcellularLocation>
</comment>
<evidence type="ECO:0000256" key="5">
    <source>
        <dbReference type="ARBA" id="ARBA00023136"/>
    </source>
</evidence>
<keyword evidence="7" id="KW-0560">Oxidoreductase</keyword>
<dbReference type="Pfam" id="PF03626">
    <property type="entry name" value="COX4_pro"/>
    <property type="match status" value="1"/>
</dbReference>
<evidence type="ECO:0000256" key="3">
    <source>
        <dbReference type="ARBA" id="ARBA00022692"/>
    </source>
</evidence>
<evidence type="ECO:0000256" key="2">
    <source>
        <dbReference type="ARBA" id="ARBA00022475"/>
    </source>
</evidence>
<gene>
    <name evidence="7" type="ORF">JMA_15560</name>
</gene>
<feature type="transmembrane region" description="Helical" evidence="6">
    <location>
        <begin position="54"/>
        <end position="75"/>
    </location>
</feature>
<evidence type="ECO:0000313" key="8">
    <source>
        <dbReference type="Proteomes" id="UP000031449"/>
    </source>
</evidence>
<dbReference type="NCBIfam" id="TIGR02908">
    <property type="entry name" value="CoxD_Bacillus"/>
    <property type="match status" value="1"/>
</dbReference>
<dbReference type="AlphaFoldDB" id="A0A0B5AQT0"/>
<dbReference type="InterPro" id="IPR005171">
    <property type="entry name" value="Cyt_c_oxidase_su4_prok"/>
</dbReference>
<name>A0A0B5AQT0_9BACL</name>
<keyword evidence="3 6" id="KW-0812">Transmembrane</keyword>
<keyword evidence="4 6" id="KW-1133">Transmembrane helix</keyword>